<keyword evidence="2" id="KW-0805">Transcription regulation</keyword>
<evidence type="ECO:0000256" key="1">
    <source>
        <dbReference type="ARBA" id="ARBA00004123"/>
    </source>
</evidence>
<keyword evidence="4" id="KW-0175">Coiled coil</keyword>
<evidence type="ECO:0000313" key="7">
    <source>
        <dbReference type="EMBL" id="KAK3245065.1"/>
    </source>
</evidence>
<name>A0AAE0EZS1_9CHLO</name>
<feature type="coiled-coil region" evidence="4">
    <location>
        <begin position="219"/>
        <end position="248"/>
    </location>
</feature>
<feature type="region of interest" description="Disordered" evidence="5">
    <location>
        <begin position="355"/>
        <end position="389"/>
    </location>
</feature>
<dbReference type="PROSITE" id="PS51666">
    <property type="entry name" value="QLQ"/>
    <property type="match status" value="1"/>
</dbReference>
<keyword evidence="3" id="KW-0539">Nucleus</keyword>
<evidence type="ECO:0000313" key="8">
    <source>
        <dbReference type="Proteomes" id="UP001190700"/>
    </source>
</evidence>
<dbReference type="AlphaFoldDB" id="A0AAE0EZS1"/>
<dbReference type="InterPro" id="IPR014978">
    <property type="entry name" value="Gln-Leu-Gln_QLQ"/>
</dbReference>
<proteinExistence type="predicted"/>
<reference evidence="7 8" key="1">
    <citation type="journal article" date="2015" name="Genome Biol. Evol.">
        <title>Comparative Genomics of a Bacterivorous Green Alga Reveals Evolutionary Causalities and Consequences of Phago-Mixotrophic Mode of Nutrition.</title>
        <authorList>
            <person name="Burns J.A."/>
            <person name="Paasch A."/>
            <person name="Narechania A."/>
            <person name="Kim E."/>
        </authorList>
    </citation>
    <scope>NUCLEOTIDE SEQUENCE [LARGE SCALE GENOMIC DNA]</scope>
    <source>
        <strain evidence="7 8">PLY_AMNH</strain>
    </source>
</reference>
<dbReference type="Gene3D" id="3.40.50.10810">
    <property type="entry name" value="Tandem AAA-ATPase domain"/>
    <property type="match status" value="1"/>
</dbReference>
<dbReference type="GO" id="GO:0005524">
    <property type="term" value="F:ATP binding"/>
    <property type="evidence" value="ECO:0007669"/>
    <property type="project" value="InterPro"/>
</dbReference>
<evidence type="ECO:0000256" key="5">
    <source>
        <dbReference type="SAM" id="MobiDB-lite"/>
    </source>
</evidence>
<comment type="subcellular location">
    <subcellularLocation>
        <location evidence="1">Nucleus</location>
    </subcellularLocation>
</comment>
<dbReference type="SMART" id="SM00951">
    <property type="entry name" value="QLQ"/>
    <property type="match status" value="1"/>
</dbReference>
<dbReference type="Proteomes" id="UP001190700">
    <property type="component" value="Unassembled WGS sequence"/>
</dbReference>
<comment type="caution">
    <text evidence="7">The sequence shown here is derived from an EMBL/GenBank/DDBJ whole genome shotgun (WGS) entry which is preliminary data.</text>
</comment>
<dbReference type="EMBL" id="LGRX02031054">
    <property type="protein sequence ID" value="KAK3245065.1"/>
    <property type="molecule type" value="Genomic_DNA"/>
</dbReference>
<evidence type="ECO:0000256" key="2">
    <source>
        <dbReference type="ARBA" id="ARBA00023015"/>
    </source>
</evidence>
<organism evidence="7 8">
    <name type="scientific">Cymbomonas tetramitiformis</name>
    <dbReference type="NCBI Taxonomy" id="36881"/>
    <lineage>
        <taxon>Eukaryota</taxon>
        <taxon>Viridiplantae</taxon>
        <taxon>Chlorophyta</taxon>
        <taxon>Pyramimonadophyceae</taxon>
        <taxon>Pyramimonadales</taxon>
        <taxon>Pyramimonadaceae</taxon>
        <taxon>Cymbomonas</taxon>
    </lineage>
</organism>
<dbReference type="SUPFAM" id="SSF52540">
    <property type="entry name" value="P-loop containing nucleoside triphosphate hydrolases"/>
    <property type="match status" value="1"/>
</dbReference>
<dbReference type="Pfam" id="PF00176">
    <property type="entry name" value="SNF2-rel_dom"/>
    <property type="match status" value="1"/>
</dbReference>
<dbReference type="GO" id="GO:0005634">
    <property type="term" value="C:nucleus"/>
    <property type="evidence" value="ECO:0007669"/>
    <property type="project" value="UniProtKB-SubCell"/>
</dbReference>
<feature type="domain" description="QLQ" evidence="6">
    <location>
        <begin position="46"/>
        <end position="81"/>
    </location>
</feature>
<dbReference type="InterPro" id="IPR000330">
    <property type="entry name" value="SNF2_N"/>
</dbReference>
<evidence type="ECO:0000259" key="6">
    <source>
        <dbReference type="PROSITE" id="PS51666"/>
    </source>
</evidence>
<keyword evidence="2" id="KW-0804">Transcription</keyword>
<evidence type="ECO:0000256" key="4">
    <source>
        <dbReference type="SAM" id="Coils"/>
    </source>
</evidence>
<dbReference type="InterPro" id="IPR027417">
    <property type="entry name" value="P-loop_NTPase"/>
</dbReference>
<dbReference type="Pfam" id="PF08880">
    <property type="entry name" value="QLQ"/>
    <property type="match status" value="1"/>
</dbReference>
<dbReference type="InterPro" id="IPR038718">
    <property type="entry name" value="SNF2-like_sf"/>
</dbReference>
<feature type="compositionally biased region" description="Acidic residues" evidence="5">
    <location>
        <begin position="367"/>
        <end position="383"/>
    </location>
</feature>
<feature type="non-terminal residue" evidence="7">
    <location>
        <position position="479"/>
    </location>
</feature>
<protein>
    <recommendedName>
        <fullName evidence="6">QLQ domain-containing protein</fullName>
    </recommendedName>
</protein>
<accession>A0AAE0EZS1</accession>
<keyword evidence="8" id="KW-1185">Reference proteome</keyword>
<dbReference type="GO" id="GO:0006355">
    <property type="term" value="P:regulation of DNA-templated transcription"/>
    <property type="evidence" value="ECO:0007669"/>
    <property type="project" value="InterPro"/>
</dbReference>
<sequence length="479" mass="55256">MQSVDFQRVQSKCFWKSIEDQLDVIADEQTDEDIQEESERVSTTFSLTTDQLRQLRAQRTALQLLSRNHSVPNHVLKQVGPCLSYNMGDLPGETANLDAHSSCDLRSLKETRENMKLRRRLQELQEQPAEQPPEVRWKVVIETKFLESGLREMQQRVRRQVLRERMLPVDCKVGTLLDWRQHERKKEPMVVQPVDANAQPEITLQAIQKKEHLYKAADMKARQQALQREQMIRKKAEEQMKLQQDQDRRNAVHKARADAIQARRSFLAEVIRCGQELHRTGRCSTQAQKAQKNINKGVMDYHEKEQKRKAREERMRIQALKEGDTAAYMKLLDDAKNTRLRELLNKTDELLSSLGQKVQQLKTGDGSDQEQSEEEDAPSDSEGEGGSQRDALAGQKKYNAMVHKHTEKVTRQPDCMKAGELRKYQVEGLQWMLSLYNNNLNGILADEMGLGKTIQTIAILSYLMETKDNKGPHIIIAPK</sequence>
<gene>
    <name evidence="7" type="ORF">CYMTET_45348</name>
</gene>
<dbReference type="PANTHER" id="PTHR10799">
    <property type="entry name" value="SNF2/RAD54 HELICASE FAMILY"/>
    <property type="match status" value="1"/>
</dbReference>
<evidence type="ECO:0000256" key="3">
    <source>
        <dbReference type="ARBA" id="ARBA00023242"/>
    </source>
</evidence>